<dbReference type="InterPro" id="IPR007064">
    <property type="entry name" value="Nmd3_N"/>
</dbReference>
<dbReference type="EMBL" id="CP001463">
    <property type="protein sequence ID" value="ACS89332.1"/>
    <property type="molecule type" value="Genomic_DNA"/>
</dbReference>
<name>C6A137_THESM</name>
<dbReference type="SUPFAM" id="SSF50249">
    <property type="entry name" value="Nucleic acid-binding proteins"/>
    <property type="match status" value="1"/>
</dbReference>
<organism evidence="2 3">
    <name type="scientific">Thermococcus sibiricus (strain DSM 12597 / MM 739)</name>
    <dbReference type="NCBI Taxonomy" id="604354"/>
    <lineage>
        <taxon>Archaea</taxon>
        <taxon>Methanobacteriati</taxon>
        <taxon>Methanobacteriota</taxon>
        <taxon>Thermococci</taxon>
        <taxon>Thermococcales</taxon>
        <taxon>Thermococcaceae</taxon>
        <taxon>Thermococcus</taxon>
    </lineage>
</organism>
<sequence length="389" mass="45574">MVRRMSERFCYRCGISENEGGPLIDGLCQVCFRKENPVLLIEDEINTELCQNCGSYKVKGTWVDPKTYNLEELIFEVADNALIENLALNERVKSIKIAPREELEEIEELSIGTAHVSFQPLEWHVEYFPAIINYEVEIKARIHEMQKELHHEKKIVTVYVRQTVCPRCQKFLGGYFEAILQARAEDRVLTKEEKDEISKLVEEKVDEIMKRDRMGFIQDTVEKEEGLDFYMGSTAAARKLAQIIRDRYGGSISEAYQLIGQDRITSKEVYRTSVRIRIPKFRKGDIVCDKKGNVYRVEEVNGKGMLLKNLLTHESEHKDWKSAKRDEIDTIEHERLEAMTTSLTPREVQFMDMKSYETFELEKPRFEVKEGEIYKLIKVKGRYYIEEKK</sequence>
<dbReference type="eggNOG" id="arCOG04149">
    <property type="taxonomic scope" value="Archaea"/>
</dbReference>
<keyword evidence="3" id="KW-1185">Reference proteome</keyword>
<dbReference type="AlphaFoldDB" id="C6A137"/>
<reference evidence="2 3" key="1">
    <citation type="journal article" date="2009" name="Appl. Environ. Microbiol.">
        <title>Metabolic versatility and indigenous origin of the archaeon Thermococcus sibiricus, isolated from a siberian oil reservoir, as revealed by genome analysis.</title>
        <authorList>
            <person name="Mardanov A.V."/>
            <person name="Ravin N.V."/>
            <person name="Svetlitchnyi V.A."/>
            <person name="Beletsky A.V."/>
            <person name="Miroshnichenko M.L."/>
            <person name="Bonch-Osmolovskaya E.A."/>
            <person name="Skryabin K.G."/>
        </authorList>
    </citation>
    <scope>NUCLEOTIDE SEQUENCE [LARGE SCALE GENOMIC DNA]</scope>
    <source>
        <strain evidence="3">DSM 12597 / MM 739</strain>
    </source>
</reference>
<dbReference type="InterPro" id="IPR012340">
    <property type="entry name" value="NA-bd_OB-fold"/>
</dbReference>
<dbReference type="STRING" id="604354.TSIB_0265"/>
<dbReference type="HOGENOM" id="CLU_065087_0_0_2"/>
<evidence type="ECO:0000313" key="3">
    <source>
        <dbReference type="Proteomes" id="UP000009079"/>
    </source>
</evidence>
<protein>
    <submittedName>
        <fullName evidence="2">Nonsense-mediated mRNA decay NMD3 like protein</fullName>
    </submittedName>
</protein>
<evidence type="ECO:0000259" key="1">
    <source>
        <dbReference type="Pfam" id="PF04981"/>
    </source>
</evidence>
<dbReference type="Gene3D" id="2.40.50.140">
    <property type="entry name" value="Nucleic acid-binding proteins"/>
    <property type="match status" value="1"/>
</dbReference>
<dbReference type="PANTHER" id="PTHR12746">
    <property type="entry name" value="NONSENSE-MEDIATED MRNA DECAY PROTEIN 3"/>
    <property type="match status" value="1"/>
</dbReference>
<dbReference type="GO" id="GO:0005737">
    <property type="term" value="C:cytoplasm"/>
    <property type="evidence" value="ECO:0007669"/>
    <property type="project" value="TreeGrafter"/>
</dbReference>
<dbReference type="Pfam" id="PF04981">
    <property type="entry name" value="NMD3"/>
    <property type="match status" value="1"/>
</dbReference>
<gene>
    <name evidence="2" type="ordered locus">TSIB_0265</name>
</gene>
<dbReference type="GO" id="GO:0043023">
    <property type="term" value="F:ribosomal large subunit binding"/>
    <property type="evidence" value="ECO:0007669"/>
    <property type="project" value="InterPro"/>
</dbReference>
<dbReference type="KEGG" id="tsi:TSIB_0265"/>
<accession>C6A137</accession>
<dbReference type="PANTHER" id="PTHR12746:SF2">
    <property type="entry name" value="60S RIBOSOMAL EXPORT PROTEIN NMD3"/>
    <property type="match status" value="1"/>
</dbReference>
<dbReference type="Proteomes" id="UP000009079">
    <property type="component" value="Chromosome"/>
</dbReference>
<feature type="domain" description="Nmd3 N-terminal" evidence="1">
    <location>
        <begin position="10"/>
        <end position="278"/>
    </location>
</feature>
<evidence type="ECO:0000313" key="2">
    <source>
        <dbReference type="EMBL" id="ACS89332.1"/>
    </source>
</evidence>
<dbReference type="InterPro" id="IPR039768">
    <property type="entry name" value="Nmd3"/>
</dbReference>
<proteinExistence type="predicted"/>